<dbReference type="GO" id="GO:0003973">
    <property type="term" value="F:(S)-2-hydroxy-acid oxidase activity"/>
    <property type="evidence" value="ECO:0007669"/>
    <property type="project" value="UniProtKB-EC"/>
</dbReference>
<reference evidence="10 11" key="1">
    <citation type="journal article" date="2021" name="Hortic Res">
        <title>Chromosome-scale assembly of the Dendrobium chrysotoxum genome enhances the understanding of orchid evolution.</title>
        <authorList>
            <person name="Zhang Y."/>
            <person name="Zhang G.Q."/>
            <person name="Zhang D."/>
            <person name="Liu X.D."/>
            <person name="Xu X.Y."/>
            <person name="Sun W.H."/>
            <person name="Yu X."/>
            <person name="Zhu X."/>
            <person name="Wang Z.W."/>
            <person name="Zhao X."/>
            <person name="Zhong W.Y."/>
            <person name="Chen H."/>
            <person name="Yin W.L."/>
            <person name="Huang T."/>
            <person name="Niu S.C."/>
            <person name="Liu Z.J."/>
        </authorList>
    </citation>
    <scope>NUCLEOTIDE SEQUENCE [LARGE SCALE GENOMIC DNA]</scope>
    <source>
        <strain evidence="10">Lindl</strain>
    </source>
</reference>
<evidence type="ECO:0000256" key="6">
    <source>
        <dbReference type="ARBA" id="ARBA00023002"/>
    </source>
</evidence>
<dbReference type="GO" id="GO:0005777">
    <property type="term" value="C:peroxisome"/>
    <property type="evidence" value="ECO:0007669"/>
    <property type="project" value="UniProtKB-SubCell"/>
</dbReference>
<evidence type="ECO:0000256" key="5">
    <source>
        <dbReference type="ARBA" id="ARBA00022643"/>
    </source>
</evidence>
<evidence type="ECO:0000256" key="1">
    <source>
        <dbReference type="ARBA" id="ARBA00001917"/>
    </source>
</evidence>
<comment type="cofactor">
    <cofactor evidence="1">
        <name>FMN</name>
        <dbReference type="ChEBI" id="CHEBI:58210"/>
    </cofactor>
</comment>
<dbReference type="SMART" id="SM01240">
    <property type="entry name" value="IMPDH"/>
    <property type="match status" value="1"/>
</dbReference>
<keyword evidence="5" id="KW-0288">FMN</keyword>
<dbReference type="Gene3D" id="3.20.20.70">
    <property type="entry name" value="Aldolase class I"/>
    <property type="match status" value="1"/>
</dbReference>
<accession>A0AAV7GEC8</accession>
<name>A0AAV7GEC8_DENCH</name>
<dbReference type="PANTHER" id="PTHR10578">
    <property type="entry name" value="S -2-HYDROXY-ACID OXIDASE-RELATED"/>
    <property type="match status" value="1"/>
</dbReference>
<dbReference type="PANTHER" id="PTHR10578:SF67">
    <property type="entry name" value="PEROXISOMAL (S)-2-HYDROXYACID OXIDASE GLO3"/>
    <property type="match status" value="1"/>
</dbReference>
<evidence type="ECO:0000313" key="10">
    <source>
        <dbReference type="EMBL" id="KAH0453932.1"/>
    </source>
</evidence>
<dbReference type="InterPro" id="IPR008259">
    <property type="entry name" value="FMN_hydac_DH_AS"/>
</dbReference>
<comment type="similarity">
    <text evidence="8">Belongs to the FMN-dependent alpha-hydroxy acid dehydrogenase family.</text>
</comment>
<evidence type="ECO:0000256" key="4">
    <source>
        <dbReference type="ARBA" id="ARBA00022630"/>
    </source>
</evidence>
<sequence>MPISGAPLAVAVGFAILGYEIEAGNGGFTGVDRGPAEVVKAHLRSIGVKSTVAVRFLSSIAVLLTAGMIRFKLPFSGYILASDDQFFLCSCSVRAYYALDFCMYTFGARRILIYNTANMYAHSLKLQSIVCAGNMEISITNVREFEELARQALPKMFYDYFRGGAEDEFTLRENVEAFQRIRLNPRVLLDVSSINMSTSLLGFKLSSPILVAPTGGHKLAHPQGEVATARAAAACNTIMVLSFSSNCTIEEVASSCNAIRFFQLYVYKRRDVSAKLVQRAESCGFKAIVVTVDTPRIGRREADIKNKMVAPKISNLEGLLSVDANADGGSNLEAFAYETLDPSLSWKDIGWVKSITKLPILIKGILTAEDARKAVEVGVSGIVVSNHGGRQLDYVPASISVLEEVVQAVSGAVPVLVDGGVRRGTDIFKAIALGARAVMVGRPIIYGLAAKGELGVRNVIGILKNELEHTMALAGCPSVEDITRSHVQTPADRLRSLI</sequence>
<evidence type="ECO:0000256" key="7">
    <source>
        <dbReference type="ARBA" id="ARBA00023140"/>
    </source>
</evidence>
<dbReference type="InterPro" id="IPR000262">
    <property type="entry name" value="FMN-dep_DH"/>
</dbReference>
<dbReference type="PROSITE" id="PS00557">
    <property type="entry name" value="FMN_HYDROXY_ACID_DH_1"/>
    <property type="match status" value="1"/>
</dbReference>
<keyword evidence="11" id="KW-1185">Reference proteome</keyword>
<dbReference type="InterPro" id="IPR012133">
    <property type="entry name" value="Alpha-hydoxy_acid_DH_FMN"/>
</dbReference>
<keyword evidence="6" id="KW-0560">Oxidoreductase</keyword>
<dbReference type="PROSITE" id="PS51349">
    <property type="entry name" value="FMN_HYDROXY_ACID_DH_2"/>
    <property type="match status" value="1"/>
</dbReference>
<dbReference type="CDD" id="cd02809">
    <property type="entry name" value="alpha_hydroxyacid_oxid_FMN"/>
    <property type="match status" value="1"/>
</dbReference>
<organism evidence="10 11">
    <name type="scientific">Dendrobium chrysotoxum</name>
    <name type="common">Orchid</name>
    <dbReference type="NCBI Taxonomy" id="161865"/>
    <lineage>
        <taxon>Eukaryota</taxon>
        <taxon>Viridiplantae</taxon>
        <taxon>Streptophyta</taxon>
        <taxon>Embryophyta</taxon>
        <taxon>Tracheophyta</taxon>
        <taxon>Spermatophyta</taxon>
        <taxon>Magnoliopsida</taxon>
        <taxon>Liliopsida</taxon>
        <taxon>Asparagales</taxon>
        <taxon>Orchidaceae</taxon>
        <taxon>Epidendroideae</taxon>
        <taxon>Malaxideae</taxon>
        <taxon>Dendrobiinae</taxon>
        <taxon>Dendrobium</taxon>
    </lineage>
</organism>
<evidence type="ECO:0000313" key="11">
    <source>
        <dbReference type="Proteomes" id="UP000775213"/>
    </source>
</evidence>
<keyword evidence="4" id="KW-0285">Flavoprotein</keyword>
<dbReference type="SUPFAM" id="SSF51395">
    <property type="entry name" value="FMN-linked oxidoreductases"/>
    <property type="match status" value="1"/>
</dbReference>
<evidence type="ECO:0000259" key="9">
    <source>
        <dbReference type="PROSITE" id="PS51349"/>
    </source>
</evidence>
<evidence type="ECO:0000256" key="8">
    <source>
        <dbReference type="ARBA" id="ARBA00024042"/>
    </source>
</evidence>
<dbReference type="GO" id="GO:0050665">
    <property type="term" value="P:hydrogen peroxide biosynthetic process"/>
    <property type="evidence" value="ECO:0007669"/>
    <property type="project" value="UniProtKB-ARBA"/>
</dbReference>
<dbReference type="GO" id="GO:0010181">
    <property type="term" value="F:FMN binding"/>
    <property type="evidence" value="ECO:0007669"/>
    <property type="project" value="InterPro"/>
</dbReference>
<dbReference type="FunFam" id="3.20.20.70:FF:000204">
    <property type="entry name" value="Peroxisomal (S)-2-hydroxy-acid oxidase GLO4"/>
    <property type="match status" value="1"/>
</dbReference>
<comment type="caution">
    <text evidence="10">The sequence shown here is derived from an EMBL/GenBank/DDBJ whole genome shotgun (WGS) entry which is preliminary data.</text>
</comment>
<dbReference type="InterPro" id="IPR037396">
    <property type="entry name" value="FMN_HAD"/>
</dbReference>
<dbReference type="GO" id="GO:0042742">
    <property type="term" value="P:defense response to bacterium"/>
    <property type="evidence" value="ECO:0007669"/>
    <property type="project" value="UniProtKB-ARBA"/>
</dbReference>
<proteinExistence type="inferred from homology"/>
<dbReference type="EMBL" id="JAGFBR010000016">
    <property type="protein sequence ID" value="KAH0453932.1"/>
    <property type="molecule type" value="Genomic_DNA"/>
</dbReference>
<protein>
    <recommendedName>
        <fullName evidence="3">(S)-2-hydroxy-acid oxidase</fullName>
        <ecNumber evidence="3">1.1.3.15</ecNumber>
    </recommendedName>
</protein>
<dbReference type="Pfam" id="PF01070">
    <property type="entry name" value="FMN_dh"/>
    <property type="match status" value="1"/>
</dbReference>
<evidence type="ECO:0000256" key="3">
    <source>
        <dbReference type="ARBA" id="ARBA00013087"/>
    </source>
</evidence>
<gene>
    <name evidence="10" type="ORF">IEQ34_018256</name>
</gene>
<dbReference type="InterPro" id="IPR013785">
    <property type="entry name" value="Aldolase_TIM"/>
</dbReference>
<dbReference type="AlphaFoldDB" id="A0AAV7GEC8"/>
<comment type="subcellular location">
    <subcellularLocation>
        <location evidence="2">Peroxisome</location>
    </subcellularLocation>
</comment>
<keyword evidence="7" id="KW-0576">Peroxisome</keyword>
<feature type="domain" description="FMN hydroxy acid dehydrogenase" evidence="9">
    <location>
        <begin position="134"/>
        <end position="492"/>
    </location>
</feature>
<evidence type="ECO:0000256" key="2">
    <source>
        <dbReference type="ARBA" id="ARBA00004275"/>
    </source>
</evidence>
<dbReference type="EC" id="1.1.3.15" evidence="3"/>
<dbReference type="Proteomes" id="UP000775213">
    <property type="component" value="Unassembled WGS sequence"/>
</dbReference>